<feature type="non-terminal residue" evidence="2">
    <location>
        <position position="1"/>
    </location>
</feature>
<accession>A0AAJ0BLU0</accession>
<organism evidence="2 3">
    <name type="scientific">Echria macrotheca</name>
    <dbReference type="NCBI Taxonomy" id="438768"/>
    <lineage>
        <taxon>Eukaryota</taxon>
        <taxon>Fungi</taxon>
        <taxon>Dikarya</taxon>
        <taxon>Ascomycota</taxon>
        <taxon>Pezizomycotina</taxon>
        <taxon>Sordariomycetes</taxon>
        <taxon>Sordariomycetidae</taxon>
        <taxon>Sordariales</taxon>
        <taxon>Schizotheciaceae</taxon>
        <taxon>Echria</taxon>
    </lineage>
</organism>
<feature type="region of interest" description="Disordered" evidence="1">
    <location>
        <begin position="242"/>
        <end position="279"/>
    </location>
</feature>
<dbReference type="Proteomes" id="UP001239445">
    <property type="component" value="Unassembled WGS sequence"/>
</dbReference>
<dbReference type="EMBL" id="MU839828">
    <property type="protein sequence ID" value="KAK1759558.1"/>
    <property type="molecule type" value="Genomic_DNA"/>
</dbReference>
<protein>
    <submittedName>
        <fullName evidence="2">Uncharacterized protein</fullName>
    </submittedName>
</protein>
<evidence type="ECO:0000313" key="3">
    <source>
        <dbReference type="Proteomes" id="UP001239445"/>
    </source>
</evidence>
<evidence type="ECO:0000256" key="1">
    <source>
        <dbReference type="SAM" id="MobiDB-lite"/>
    </source>
</evidence>
<sequence>CSRSQTVQARYFPDLKSQRVLVKYGPFPVPPIGNSHTMGNFTLPIPLPCSNCTVTHVLGGLEYPNGTTANTNTGMYLHHAVVFNYNDLSVTCAERKIPAPVFASGNERTVISPSLSGTKKAGIPIKDNDKYYLVAELMNEANQTREVFVTVDWEYVPSPSADFQVITPVWLDVNGTCFEHGSEVEVPVNQTTFSLVMNPAWTSPFAGEVVEIMSHLHDGGQDVLVYKNGGVVCNAKARYGERPGYVSPGDHSDHHHDDDDHDHDDHDHEHHGGHDSVNTLQKRHEDRVHISSISGCTNVGRIEVGDKWSVTAEYNLTRNMPMMMGGHYEPVMGISVLFVAKDTK</sequence>
<evidence type="ECO:0000313" key="2">
    <source>
        <dbReference type="EMBL" id="KAK1759558.1"/>
    </source>
</evidence>
<gene>
    <name evidence="2" type="ORF">QBC47DRAFT_292019</name>
</gene>
<proteinExistence type="predicted"/>
<comment type="caution">
    <text evidence="2">The sequence shown here is derived from an EMBL/GenBank/DDBJ whole genome shotgun (WGS) entry which is preliminary data.</text>
</comment>
<feature type="compositionally biased region" description="Basic and acidic residues" evidence="1">
    <location>
        <begin position="250"/>
        <end position="274"/>
    </location>
</feature>
<name>A0AAJ0BLU0_9PEZI</name>
<keyword evidence="3" id="KW-1185">Reference proteome</keyword>
<dbReference type="AlphaFoldDB" id="A0AAJ0BLU0"/>
<reference evidence="2" key="1">
    <citation type="submission" date="2023-06" db="EMBL/GenBank/DDBJ databases">
        <title>Genome-scale phylogeny and comparative genomics of the fungal order Sordariales.</title>
        <authorList>
            <consortium name="Lawrence Berkeley National Laboratory"/>
            <person name="Hensen N."/>
            <person name="Bonometti L."/>
            <person name="Westerberg I."/>
            <person name="Brannstrom I.O."/>
            <person name="Guillou S."/>
            <person name="Cros-Aarteil S."/>
            <person name="Calhoun S."/>
            <person name="Haridas S."/>
            <person name="Kuo A."/>
            <person name="Mondo S."/>
            <person name="Pangilinan J."/>
            <person name="Riley R."/>
            <person name="Labutti K."/>
            <person name="Andreopoulos B."/>
            <person name="Lipzen A."/>
            <person name="Chen C."/>
            <person name="Yanf M."/>
            <person name="Daum C."/>
            <person name="Ng V."/>
            <person name="Clum A."/>
            <person name="Steindorff A."/>
            <person name="Ohm R."/>
            <person name="Martin F."/>
            <person name="Silar P."/>
            <person name="Natvig D."/>
            <person name="Lalanne C."/>
            <person name="Gautier V."/>
            <person name="Ament-Velasquez S.L."/>
            <person name="Kruys A."/>
            <person name="Hutchinson M.I."/>
            <person name="Powell A.J."/>
            <person name="Barry K."/>
            <person name="Miller A.N."/>
            <person name="Grigoriev I.V."/>
            <person name="Debuchy R."/>
            <person name="Gladieux P."/>
            <person name="Thoren M.H."/>
            <person name="Johannesson H."/>
        </authorList>
    </citation>
    <scope>NUCLEOTIDE SEQUENCE</scope>
    <source>
        <strain evidence="2">PSN4</strain>
    </source>
</reference>